<dbReference type="Pfam" id="PF11951">
    <property type="entry name" value="Fungal_trans_2"/>
    <property type="match status" value="1"/>
</dbReference>
<dbReference type="PANTHER" id="PTHR42760">
    <property type="entry name" value="SHORT-CHAIN DEHYDROGENASES/REDUCTASES FAMILY MEMBER"/>
    <property type="match status" value="1"/>
</dbReference>
<protein>
    <submittedName>
        <fullName evidence="6">L-rhamnose-1-dehydrogenase</fullName>
    </submittedName>
</protein>
<keyword evidence="4" id="KW-0684">Rhamnose metabolism</keyword>
<name>A0AA40CNI4_9PEZI</name>
<keyword evidence="2" id="KW-0521">NADP</keyword>
<dbReference type="GO" id="GO:0019301">
    <property type="term" value="P:rhamnose catabolic process"/>
    <property type="evidence" value="ECO:0007669"/>
    <property type="project" value="UniProtKB-ARBA"/>
</dbReference>
<keyword evidence="7" id="KW-1185">Reference proteome</keyword>
<dbReference type="GO" id="GO:0006633">
    <property type="term" value="P:fatty acid biosynthetic process"/>
    <property type="evidence" value="ECO:0007669"/>
    <property type="project" value="TreeGrafter"/>
</dbReference>
<evidence type="ECO:0000313" key="6">
    <source>
        <dbReference type="EMBL" id="KAK0645125.1"/>
    </source>
</evidence>
<dbReference type="InterPro" id="IPR021858">
    <property type="entry name" value="Fun_TF"/>
</dbReference>
<evidence type="ECO:0000256" key="2">
    <source>
        <dbReference type="ARBA" id="ARBA00022857"/>
    </source>
</evidence>
<reference evidence="6" key="1">
    <citation type="submission" date="2023-06" db="EMBL/GenBank/DDBJ databases">
        <title>Multi-omics analyses reveal the molecular pathogenesis toolkit of Lasiodiplodia hormozganensis, a cross-kingdom pathogen.</title>
        <authorList>
            <person name="Felix C."/>
            <person name="Meneses R."/>
            <person name="Goncalves M.F.M."/>
            <person name="Tilleman L."/>
            <person name="Duarte A.S."/>
            <person name="Jorrin-Novo J.V."/>
            <person name="Van De Peer Y."/>
            <person name="Deforce D."/>
            <person name="Van Nieuwerburgh F."/>
            <person name="Esteves A.C."/>
            <person name="Alves A."/>
        </authorList>
    </citation>
    <scope>NUCLEOTIDE SEQUENCE</scope>
    <source>
        <strain evidence="6">CBS 339.90</strain>
    </source>
</reference>
<accession>A0AA40CNI4</accession>
<dbReference type="GO" id="GO:0016616">
    <property type="term" value="F:oxidoreductase activity, acting on the CH-OH group of donors, NAD or NADP as acceptor"/>
    <property type="evidence" value="ECO:0007669"/>
    <property type="project" value="TreeGrafter"/>
</dbReference>
<evidence type="ECO:0000313" key="7">
    <source>
        <dbReference type="Proteomes" id="UP001175001"/>
    </source>
</evidence>
<dbReference type="EMBL" id="JAUJDW010000058">
    <property type="protein sequence ID" value="KAK0645125.1"/>
    <property type="molecule type" value="Genomic_DNA"/>
</dbReference>
<dbReference type="GO" id="GO:0048038">
    <property type="term" value="F:quinone binding"/>
    <property type="evidence" value="ECO:0007669"/>
    <property type="project" value="TreeGrafter"/>
</dbReference>
<evidence type="ECO:0000256" key="4">
    <source>
        <dbReference type="ARBA" id="ARBA00023308"/>
    </source>
</evidence>
<sequence length="672" mass="73229">MVLLPACNLLRGKTAIVTGGVTGIGRAITLAYLRQGANVVVGHLGLKSDEGHKDSLVEEAGRLKEQVFSGAGAGAGAGAGGITAAVGELVTLAGDVAEPETGERLVKKAVERWGGLDVCVANAGVFKPRGFLEIDQDLYQQSMRVNVDGTFHTCQAAARQMVAQGRGGSIIATSSVSALVGGGLQVHYTPTKAAVLSMMQSMAIALGKHRIRCNALLPGTIDTQLADHDMKNPEKKAYLEKRVPLGRVGRPEEMAGPAVFLACEDFSSYVNGSGLLADGGIAPSSPSPHPQAAWPRSEDPYRLSPPDAPPEDSCYDITIPEISQHDLDEATNFQAAATSGESPGSSVGSRPAVSTATAGWFGLLLDDAALDLESSAASLLDPELLLGHDPDSISQHLPLLSPSQQNTITEHSLWQCSERIQLSANECLLFENFVRRLGRWLDLFDQEDHFSTLVPRLAMYNTGLMNAILALSVRHISLNPHVAPDICHERADALKYYYETLHYLHKAMQFDSFKTSLELLATSLIVSTYEMLDGSRRDWERHLKGVFWIQRSQNIHGDSGGLKQANWWAWLCQDVWAAFREKRKVFSFWKHPRTFDQLNEHELACRAVFIFAKAVNYCSKEETEADKDSIQGRIARADALTRMLDEWQGLLTVKFSPLPIASGSESELWLCN</sequence>
<dbReference type="InterPro" id="IPR036291">
    <property type="entry name" value="NAD(P)-bd_dom_sf"/>
</dbReference>
<dbReference type="FunFam" id="3.40.50.720:FF:000417">
    <property type="entry name" value="Glucose 1-dehydrogenase, putative"/>
    <property type="match status" value="1"/>
</dbReference>
<evidence type="ECO:0000256" key="1">
    <source>
        <dbReference type="ARBA" id="ARBA00006484"/>
    </source>
</evidence>
<dbReference type="AlphaFoldDB" id="A0AA40CNI4"/>
<dbReference type="Proteomes" id="UP001175001">
    <property type="component" value="Unassembled WGS sequence"/>
</dbReference>
<dbReference type="InterPro" id="IPR002347">
    <property type="entry name" value="SDR_fam"/>
</dbReference>
<evidence type="ECO:0000256" key="5">
    <source>
        <dbReference type="SAM" id="MobiDB-lite"/>
    </source>
</evidence>
<dbReference type="CDD" id="cd12148">
    <property type="entry name" value="fungal_TF_MHR"/>
    <property type="match status" value="1"/>
</dbReference>
<organism evidence="6 7">
    <name type="scientific">Lasiodiplodia hormozganensis</name>
    <dbReference type="NCBI Taxonomy" id="869390"/>
    <lineage>
        <taxon>Eukaryota</taxon>
        <taxon>Fungi</taxon>
        <taxon>Dikarya</taxon>
        <taxon>Ascomycota</taxon>
        <taxon>Pezizomycotina</taxon>
        <taxon>Dothideomycetes</taxon>
        <taxon>Dothideomycetes incertae sedis</taxon>
        <taxon>Botryosphaeriales</taxon>
        <taxon>Botryosphaeriaceae</taxon>
        <taxon>Lasiodiplodia</taxon>
    </lineage>
</organism>
<keyword evidence="3" id="KW-0560">Oxidoreductase</keyword>
<dbReference type="Pfam" id="PF13561">
    <property type="entry name" value="adh_short_C2"/>
    <property type="match status" value="1"/>
</dbReference>
<comment type="similarity">
    <text evidence="1">Belongs to the short-chain dehydrogenases/reductases (SDR) family.</text>
</comment>
<dbReference type="PRINTS" id="PR00081">
    <property type="entry name" value="GDHRDH"/>
</dbReference>
<comment type="caution">
    <text evidence="6">The sequence shown here is derived from an EMBL/GenBank/DDBJ whole genome shotgun (WGS) entry which is preliminary data.</text>
</comment>
<proteinExistence type="inferred from homology"/>
<dbReference type="CDD" id="cd05233">
    <property type="entry name" value="SDR_c"/>
    <property type="match status" value="1"/>
</dbReference>
<dbReference type="SUPFAM" id="SSF51735">
    <property type="entry name" value="NAD(P)-binding Rossmann-fold domains"/>
    <property type="match status" value="1"/>
</dbReference>
<evidence type="ECO:0000256" key="3">
    <source>
        <dbReference type="ARBA" id="ARBA00023002"/>
    </source>
</evidence>
<feature type="region of interest" description="Disordered" evidence="5">
    <location>
        <begin position="280"/>
        <end position="315"/>
    </location>
</feature>
<dbReference type="PRINTS" id="PR00080">
    <property type="entry name" value="SDRFAMILY"/>
</dbReference>
<gene>
    <name evidence="6" type="primary">DHG2_1</name>
    <name evidence="6" type="ORF">DIS24_g8205</name>
</gene>
<dbReference type="PANTHER" id="PTHR42760:SF83">
    <property type="entry name" value="(3R)-3-HYDROXYACYL-COA DEHYDROGENASE"/>
    <property type="match status" value="1"/>
</dbReference>
<dbReference type="Gene3D" id="3.40.50.720">
    <property type="entry name" value="NAD(P)-binding Rossmann-like Domain"/>
    <property type="match status" value="1"/>
</dbReference>